<dbReference type="Pfam" id="PF05565">
    <property type="entry name" value="Sipho_Gp157"/>
    <property type="match status" value="1"/>
</dbReference>
<evidence type="ECO:0000313" key="4">
    <source>
        <dbReference type="Proteomes" id="UP000250354"/>
    </source>
</evidence>
<dbReference type="InterPro" id="IPR008840">
    <property type="entry name" value="Sipho_Gp157"/>
</dbReference>
<evidence type="ECO:0000313" key="2">
    <source>
        <dbReference type="EMBL" id="MCY3086770.1"/>
    </source>
</evidence>
<protein>
    <submittedName>
        <fullName evidence="2">Siphovirus Gp157 family protein</fullName>
    </submittedName>
</protein>
<reference evidence="3 4" key="1">
    <citation type="journal article" date="2020" name="J. Bacteriol.">
        <title>Aerococcus urinae Isolated from Women with Lower Urinary Tract Symptoms: In Vitro Aggregation and Genome Analysis.</title>
        <authorList>
            <person name="Hilt E.E."/>
            <person name="Putonti C."/>
            <person name="Thomas-White K."/>
            <person name="Lewis A.L."/>
            <person name="Visick K.L."/>
            <person name="Gilbert N.M."/>
            <person name="Wolfe A.J."/>
        </authorList>
    </citation>
    <scope>NUCLEOTIDE SEQUENCE [LARGE SCALE GENOMIC DNA]</scope>
    <source>
        <strain evidence="3 4">UMB1016</strain>
    </source>
</reference>
<evidence type="ECO:0000313" key="5">
    <source>
        <dbReference type="Proteomes" id="UP001069047"/>
    </source>
</evidence>
<accession>A0A1E9PGC5</accession>
<proteinExistence type="predicted"/>
<organism evidence="2 5">
    <name type="scientific">Aerococcus mictus</name>
    <dbReference type="NCBI Taxonomy" id="2976810"/>
    <lineage>
        <taxon>Bacteria</taxon>
        <taxon>Bacillati</taxon>
        <taxon>Bacillota</taxon>
        <taxon>Bacilli</taxon>
        <taxon>Lactobacillales</taxon>
        <taxon>Aerococcaceae</taxon>
        <taxon>Aerococcus</taxon>
    </lineage>
</organism>
<dbReference type="EMBL" id="JAOTMY010000001">
    <property type="protein sequence ID" value="MCY3086770.1"/>
    <property type="molecule type" value="Genomic_DNA"/>
</dbReference>
<evidence type="ECO:0000256" key="1">
    <source>
        <dbReference type="SAM" id="Coils"/>
    </source>
</evidence>
<accession>A0A9Q4DDS1</accession>
<evidence type="ECO:0000313" key="3">
    <source>
        <dbReference type="EMBL" id="WWC55034.1"/>
    </source>
</evidence>
<dbReference type="Proteomes" id="UP000250354">
    <property type="component" value="Chromosome"/>
</dbReference>
<dbReference type="Proteomes" id="UP001069047">
    <property type="component" value="Unassembled WGS sequence"/>
</dbReference>
<reference evidence="2" key="2">
    <citation type="submission" date="2022-09" db="EMBL/GenBank/DDBJ databases">
        <title>Aerococcus urinae taxonomy study.</title>
        <authorList>
            <person name="Christensen J."/>
            <person name="Senneby E."/>
        </authorList>
    </citation>
    <scope>NUCLEOTIDE SEQUENCE</scope>
    <source>
        <strain evidence="2">LUND-41-B12</strain>
    </source>
</reference>
<keyword evidence="1" id="KW-0175">Coiled coil</keyword>
<name>A0A1E9PGC5_9LACT</name>
<dbReference type="AlphaFoldDB" id="A0A1E9PGC5"/>
<feature type="coiled-coil region" evidence="1">
    <location>
        <begin position="47"/>
        <end position="95"/>
    </location>
</feature>
<keyword evidence="4" id="KW-1185">Reference proteome</keyword>
<gene>
    <name evidence="3" type="ORF">DBT44_0001670</name>
    <name evidence="2" type="ORF">ODY61_01420</name>
</gene>
<sequence>MNIYELSERYQILLDLLQTTDIENDPEAYQMYQDTLDSINDVFEDKAEGYIKVITELEGDMEKQKNEIDRLTKRKQSYQRNIKRMKQTLQEEMEATGKQKIKTPIFTIWTQNNPKRVVVTDEEAIPEHFLVPQKPKVDKKSVLDYLKMHEGETVDGVTIEQDRGVRYR</sequence>
<dbReference type="EMBL" id="CP145132">
    <property type="protein sequence ID" value="WWC55034.1"/>
    <property type="molecule type" value="Genomic_DNA"/>
</dbReference>
<reference evidence="3" key="3">
    <citation type="submission" date="2024-02" db="EMBL/GenBank/DDBJ databases">
        <authorList>
            <person name="Choi B."/>
        </authorList>
    </citation>
    <scope>NUCLEOTIDE SEQUENCE</scope>
    <source>
        <strain evidence="3">UMB1016</strain>
    </source>
</reference>
<dbReference type="RefSeq" id="WP_070559454.1">
    <property type="nucleotide sequence ID" value="NZ_CAJHLJ010000013.1"/>
</dbReference>